<organism evidence="2 3">
    <name type="scientific">Candidatus Gottesmanbacteria bacterium GW2011_GWB1_49_7</name>
    <dbReference type="NCBI Taxonomy" id="1618448"/>
    <lineage>
        <taxon>Bacteria</taxon>
        <taxon>Candidatus Gottesmaniibacteriota</taxon>
    </lineage>
</organism>
<evidence type="ECO:0000256" key="1">
    <source>
        <dbReference type="SAM" id="Coils"/>
    </source>
</evidence>
<gene>
    <name evidence="2" type="ORF">UY48_C0021G0002</name>
</gene>
<proteinExistence type="predicted"/>
<dbReference type="EMBL" id="LCQD01000021">
    <property type="protein sequence ID" value="KKW11340.1"/>
    <property type="molecule type" value="Genomic_DNA"/>
</dbReference>
<comment type="caution">
    <text evidence="2">The sequence shown here is derived from an EMBL/GenBank/DDBJ whole genome shotgun (WGS) entry which is preliminary data.</text>
</comment>
<protein>
    <submittedName>
        <fullName evidence="2">Uncharacterized protein</fullName>
    </submittedName>
</protein>
<accession>A0A0G1VYB9</accession>
<reference evidence="2 3" key="1">
    <citation type="journal article" date="2015" name="Nature">
        <title>rRNA introns, odd ribosomes, and small enigmatic genomes across a large radiation of phyla.</title>
        <authorList>
            <person name="Brown C.T."/>
            <person name="Hug L.A."/>
            <person name="Thomas B.C."/>
            <person name="Sharon I."/>
            <person name="Castelle C.J."/>
            <person name="Singh A."/>
            <person name="Wilkins M.J."/>
            <person name="Williams K.H."/>
            <person name="Banfield J.F."/>
        </authorList>
    </citation>
    <scope>NUCLEOTIDE SEQUENCE [LARGE SCALE GENOMIC DNA]</scope>
</reference>
<name>A0A0G1VYB9_9BACT</name>
<feature type="coiled-coil region" evidence="1">
    <location>
        <begin position="17"/>
        <end position="44"/>
    </location>
</feature>
<sequence>MTAQERAELASMYERNPEAAVHTIERLENKIKELETQLSKDREGINHIYKTEKQ</sequence>
<evidence type="ECO:0000313" key="2">
    <source>
        <dbReference type="EMBL" id="KKW11340.1"/>
    </source>
</evidence>
<keyword evidence="1" id="KW-0175">Coiled coil</keyword>
<dbReference type="Proteomes" id="UP000034588">
    <property type="component" value="Unassembled WGS sequence"/>
</dbReference>
<evidence type="ECO:0000313" key="3">
    <source>
        <dbReference type="Proteomes" id="UP000034588"/>
    </source>
</evidence>
<dbReference type="AlphaFoldDB" id="A0A0G1VYB9"/>